<accession>A0A9N9CPI4</accession>
<comment type="caution">
    <text evidence="3">The sequence shown here is derived from an EMBL/GenBank/DDBJ whole genome shotgun (WGS) entry which is preliminary data.</text>
</comment>
<feature type="region of interest" description="Disordered" evidence="1">
    <location>
        <begin position="284"/>
        <end position="309"/>
    </location>
</feature>
<keyword evidence="2" id="KW-1133">Transmembrane helix</keyword>
<evidence type="ECO:0000313" key="4">
    <source>
        <dbReference type="Proteomes" id="UP000789508"/>
    </source>
</evidence>
<reference evidence="3" key="1">
    <citation type="submission" date="2021-06" db="EMBL/GenBank/DDBJ databases">
        <authorList>
            <person name="Kallberg Y."/>
            <person name="Tangrot J."/>
            <person name="Rosling A."/>
        </authorList>
    </citation>
    <scope>NUCLEOTIDE SEQUENCE</scope>
    <source>
        <strain evidence="3">FL130A</strain>
    </source>
</reference>
<keyword evidence="4" id="KW-1185">Reference proteome</keyword>
<keyword evidence="2" id="KW-0472">Membrane</keyword>
<dbReference type="Proteomes" id="UP000789508">
    <property type="component" value="Unassembled WGS sequence"/>
</dbReference>
<dbReference type="AlphaFoldDB" id="A0A9N9CPI4"/>
<evidence type="ECO:0000256" key="1">
    <source>
        <dbReference type="SAM" id="MobiDB-lite"/>
    </source>
</evidence>
<protein>
    <submittedName>
        <fullName evidence="3">7449_t:CDS:1</fullName>
    </submittedName>
</protein>
<organism evidence="3 4">
    <name type="scientific">Ambispora leptoticha</name>
    <dbReference type="NCBI Taxonomy" id="144679"/>
    <lineage>
        <taxon>Eukaryota</taxon>
        <taxon>Fungi</taxon>
        <taxon>Fungi incertae sedis</taxon>
        <taxon>Mucoromycota</taxon>
        <taxon>Glomeromycotina</taxon>
        <taxon>Glomeromycetes</taxon>
        <taxon>Archaeosporales</taxon>
        <taxon>Ambisporaceae</taxon>
        <taxon>Ambispora</taxon>
    </lineage>
</organism>
<feature type="non-terminal residue" evidence="3">
    <location>
        <position position="319"/>
    </location>
</feature>
<dbReference type="SUPFAM" id="SSF117281">
    <property type="entry name" value="Kelch motif"/>
    <property type="match status" value="1"/>
</dbReference>
<dbReference type="Gene3D" id="2.120.10.80">
    <property type="entry name" value="Kelch-type beta propeller"/>
    <property type="match status" value="1"/>
</dbReference>
<dbReference type="EMBL" id="CAJVPS010004820">
    <property type="protein sequence ID" value="CAG8608422.1"/>
    <property type="molecule type" value="Genomic_DNA"/>
</dbReference>
<keyword evidence="2" id="KW-0812">Transmembrane</keyword>
<sequence length="319" mass="35511">TSAALIDEKIYYIGGRTKDIHPPNDDAFLLNLSSDFAINDPNFTNFTQSLLATNTLYKISRFNDNYLTWTKVSSTWPSQRDGIVLIIDNLSSIYVWAGRYTFDNAPIPRSSYSATLLNDGRIIYIGGLNSTSDPLVFNFMEPSISDINIINRASHSALLRGYYKGGDNPYEQIPESDSVWIFNTKTWVVVPAISSTLGATQDINKYTSQVKVMDVTNLSSLAWVPTYKVRLPSTTTTTNASTDGTTGKNLGLILGIAIGGILLVITVLMIFFICRRRRSESSGRHSEYSAHSSNEPIISPTQVQNTDPYNFYPNPAYMY</sequence>
<proteinExistence type="predicted"/>
<dbReference type="OrthoDB" id="432528at2759"/>
<dbReference type="InterPro" id="IPR015915">
    <property type="entry name" value="Kelch-typ_b-propeller"/>
</dbReference>
<name>A0A9N9CPI4_9GLOM</name>
<gene>
    <name evidence="3" type="ORF">ALEPTO_LOCUS8458</name>
</gene>
<feature type="transmembrane region" description="Helical" evidence="2">
    <location>
        <begin position="250"/>
        <end position="274"/>
    </location>
</feature>
<feature type="compositionally biased region" description="Polar residues" evidence="1">
    <location>
        <begin position="290"/>
        <end position="308"/>
    </location>
</feature>
<evidence type="ECO:0000313" key="3">
    <source>
        <dbReference type="EMBL" id="CAG8608422.1"/>
    </source>
</evidence>
<evidence type="ECO:0000256" key="2">
    <source>
        <dbReference type="SAM" id="Phobius"/>
    </source>
</evidence>